<organism evidence="2 3">
    <name type="scientific">Streptomyces tropicalis</name>
    <dbReference type="NCBI Taxonomy" id="3034234"/>
    <lineage>
        <taxon>Bacteria</taxon>
        <taxon>Bacillati</taxon>
        <taxon>Actinomycetota</taxon>
        <taxon>Actinomycetes</taxon>
        <taxon>Kitasatosporales</taxon>
        <taxon>Streptomycetaceae</taxon>
        <taxon>Streptomyces</taxon>
    </lineage>
</organism>
<keyword evidence="3" id="KW-1185">Reference proteome</keyword>
<protein>
    <recommendedName>
        <fullName evidence="4">Secreted protein</fullName>
    </recommendedName>
</protein>
<feature type="chain" id="PRO_5047256018" description="Secreted protein" evidence="1">
    <location>
        <begin position="30"/>
        <end position="136"/>
    </location>
</feature>
<name>A0ABT6A5G5_9ACTN</name>
<accession>A0ABT6A5G5</accession>
<proteinExistence type="predicted"/>
<gene>
    <name evidence="2" type="ORF">P3H78_13975</name>
</gene>
<evidence type="ECO:0000313" key="2">
    <source>
        <dbReference type="EMBL" id="MDF3299718.1"/>
    </source>
</evidence>
<reference evidence="2 3" key="1">
    <citation type="submission" date="2023-03" db="EMBL/GenBank/DDBJ databases">
        <title>Draft genome sequence of Streptomyces sp. K1PA1 isolated from peat swamp forest in Thailand.</title>
        <authorList>
            <person name="Klaysubun C."/>
            <person name="Duangmal K."/>
        </authorList>
    </citation>
    <scope>NUCLEOTIDE SEQUENCE [LARGE SCALE GENOMIC DNA]</scope>
    <source>
        <strain evidence="2 3">K1PA1</strain>
    </source>
</reference>
<evidence type="ECO:0000256" key="1">
    <source>
        <dbReference type="SAM" id="SignalP"/>
    </source>
</evidence>
<comment type="caution">
    <text evidence="2">The sequence shown here is derived from an EMBL/GenBank/DDBJ whole genome shotgun (WGS) entry which is preliminary data.</text>
</comment>
<evidence type="ECO:0000313" key="3">
    <source>
        <dbReference type="Proteomes" id="UP001221150"/>
    </source>
</evidence>
<dbReference type="EMBL" id="JARJBB010000006">
    <property type="protein sequence ID" value="MDF3299718.1"/>
    <property type="molecule type" value="Genomic_DNA"/>
</dbReference>
<dbReference type="Proteomes" id="UP001221150">
    <property type="component" value="Unassembled WGS sequence"/>
</dbReference>
<dbReference type="RefSeq" id="WP_276109280.1">
    <property type="nucleotide sequence ID" value="NZ_JARJBB010000006.1"/>
</dbReference>
<keyword evidence="1" id="KW-0732">Signal</keyword>
<sequence>MSKSGKFTTGIVTALSLAALTAAAAPASATPVAVAKSPHPVAASCGEWIRAGSLPFKWSTVKDGCGHFGRPGLRMGYSWAVWKGGAICVKVEGFKNGKKTWYNAGCGKSGSVTVPWGNVLAEKQMQVKNAALFNWK</sequence>
<feature type="signal peptide" evidence="1">
    <location>
        <begin position="1"/>
        <end position="29"/>
    </location>
</feature>
<evidence type="ECO:0008006" key="4">
    <source>
        <dbReference type="Google" id="ProtNLM"/>
    </source>
</evidence>